<dbReference type="Pfam" id="PF20478">
    <property type="entry name" value="P2RX7_C"/>
    <property type="match status" value="1"/>
</dbReference>
<gene>
    <name evidence="2" type="ORF">RIMI_LOCUS2928765</name>
</gene>
<dbReference type="PANTHER" id="PTHR36981">
    <property type="entry name" value="ZGC:195170"/>
    <property type="match status" value="1"/>
</dbReference>
<dbReference type="Proteomes" id="UP001176940">
    <property type="component" value="Unassembled WGS sequence"/>
</dbReference>
<dbReference type="PANTHER" id="PTHR36981:SF8">
    <property type="entry name" value="P2X PURINOCEPTOR 7-LIKE"/>
    <property type="match status" value="1"/>
</dbReference>
<proteinExistence type="predicted"/>
<organism evidence="2 3">
    <name type="scientific">Ranitomeya imitator</name>
    <name type="common">mimic poison frog</name>
    <dbReference type="NCBI Taxonomy" id="111125"/>
    <lineage>
        <taxon>Eukaryota</taxon>
        <taxon>Metazoa</taxon>
        <taxon>Chordata</taxon>
        <taxon>Craniata</taxon>
        <taxon>Vertebrata</taxon>
        <taxon>Euteleostomi</taxon>
        <taxon>Amphibia</taxon>
        <taxon>Batrachia</taxon>
        <taxon>Anura</taxon>
        <taxon>Neobatrachia</taxon>
        <taxon>Hyloidea</taxon>
        <taxon>Dendrobatidae</taxon>
        <taxon>Dendrobatinae</taxon>
        <taxon>Ranitomeya</taxon>
    </lineage>
</organism>
<sequence length="106" mass="12571">MENINCIAEHDYFYTFCEREPMVNILVTTVRLDSHPPPQKMINSKKRKTAYRAFTAWIHGFLGKGNRRPIPSCVVKLVCEEFPEEHQEYMGFKLHYDNLAEFIFLE</sequence>
<feature type="domain" description="P2X purinoreceptor 7 intracellular" evidence="1">
    <location>
        <begin position="5"/>
        <end position="93"/>
    </location>
</feature>
<comment type="caution">
    <text evidence="2">The sequence shown here is derived from an EMBL/GenBank/DDBJ whole genome shotgun (WGS) entry which is preliminary data.</text>
</comment>
<accession>A0ABN9KZX4</accession>
<evidence type="ECO:0000313" key="2">
    <source>
        <dbReference type="EMBL" id="CAJ0927020.1"/>
    </source>
</evidence>
<dbReference type="EMBL" id="CAUEEQ010004260">
    <property type="protein sequence ID" value="CAJ0927020.1"/>
    <property type="molecule type" value="Genomic_DNA"/>
</dbReference>
<keyword evidence="3" id="KW-1185">Reference proteome</keyword>
<reference evidence="2" key="1">
    <citation type="submission" date="2023-07" db="EMBL/GenBank/DDBJ databases">
        <authorList>
            <person name="Stuckert A."/>
        </authorList>
    </citation>
    <scope>NUCLEOTIDE SEQUENCE</scope>
</reference>
<protein>
    <recommendedName>
        <fullName evidence="1">P2X purinoreceptor 7 intracellular domain-containing protein</fullName>
    </recommendedName>
</protein>
<evidence type="ECO:0000313" key="3">
    <source>
        <dbReference type="Proteomes" id="UP001176940"/>
    </source>
</evidence>
<name>A0ABN9KZX4_9NEOB</name>
<evidence type="ECO:0000259" key="1">
    <source>
        <dbReference type="Pfam" id="PF20478"/>
    </source>
</evidence>
<dbReference type="InterPro" id="IPR046815">
    <property type="entry name" value="P2RX7_C"/>
</dbReference>